<dbReference type="SUPFAM" id="SSF52540">
    <property type="entry name" value="P-loop containing nucleoside triphosphate hydrolases"/>
    <property type="match status" value="1"/>
</dbReference>
<dbReference type="InParanoid" id="A7S211"/>
<sequence length="96" mass="10545">LVGESGCGKSTVIKLIQRFYDPENGSVCLDGTDIRSLNLHWLRQRIGVVSQEPALFATTIAENIRYGQDGVTQAEIEQAAKMANAHDFITKLPKVT</sequence>
<evidence type="ECO:0000313" key="3">
    <source>
        <dbReference type="Proteomes" id="UP000001593"/>
    </source>
</evidence>
<gene>
    <name evidence="2" type="ORF">NEMVEDRAFT_v1g101455</name>
</gene>
<dbReference type="AlphaFoldDB" id="A7S211"/>
<dbReference type="PANTHER" id="PTHR24222">
    <property type="entry name" value="ABC TRANSPORTER B FAMILY"/>
    <property type="match status" value="1"/>
</dbReference>
<dbReference type="HOGENOM" id="CLU_000604_88_0_1"/>
<dbReference type="InterPro" id="IPR039421">
    <property type="entry name" value="Type_1_exporter"/>
</dbReference>
<accession>A7S211</accession>
<reference evidence="2 3" key="1">
    <citation type="journal article" date="2007" name="Science">
        <title>Sea anemone genome reveals ancestral eumetazoan gene repertoire and genomic organization.</title>
        <authorList>
            <person name="Putnam N.H."/>
            <person name="Srivastava M."/>
            <person name="Hellsten U."/>
            <person name="Dirks B."/>
            <person name="Chapman J."/>
            <person name="Salamov A."/>
            <person name="Terry A."/>
            <person name="Shapiro H."/>
            <person name="Lindquist E."/>
            <person name="Kapitonov V.V."/>
            <person name="Jurka J."/>
            <person name="Genikhovich G."/>
            <person name="Grigoriev I.V."/>
            <person name="Lucas S.M."/>
            <person name="Steele R.E."/>
            <person name="Finnerty J.R."/>
            <person name="Technau U."/>
            <person name="Martindale M.Q."/>
            <person name="Rokhsar D.S."/>
        </authorList>
    </citation>
    <scope>NUCLEOTIDE SEQUENCE [LARGE SCALE GENOMIC DNA]</scope>
    <source>
        <strain evidence="3">CH2 X CH6</strain>
    </source>
</reference>
<evidence type="ECO:0000313" key="2">
    <source>
        <dbReference type="EMBL" id="EDO42205.1"/>
    </source>
</evidence>
<dbReference type="PANTHER" id="PTHR24222:SF76">
    <property type="entry name" value="MYCOBACTIN IMPORT ATP-BINDING_PERMEASE PROTEIN IRTB"/>
    <property type="match status" value="1"/>
</dbReference>
<dbReference type="Pfam" id="PF00005">
    <property type="entry name" value="ABC_tran"/>
    <property type="match status" value="1"/>
</dbReference>
<dbReference type="InterPro" id="IPR027417">
    <property type="entry name" value="P-loop_NTPase"/>
</dbReference>
<evidence type="ECO:0000259" key="1">
    <source>
        <dbReference type="Pfam" id="PF00005"/>
    </source>
</evidence>
<dbReference type="InterPro" id="IPR003439">
    <property type="entry name" value="ABC_transporter-like_ATP-bd"/>
</dbReference>
<dbReference type="GO" id="GO:0005524">
    <property type="term" value="F:ATP binding"/>
    <property type="evidence" value="ECO:0007669"/>
    <property type="project" value="InterPro"/>
</dbReference>
<dbReference type="PhylomeDB" id="A7S211"/>
<feature type="domain" description="ABC transporter" evidence="1">
    <location>
        <begin position="1"/>
        <end position="89"/>
    </location>
</feature>
<dbReference type="GO" id="GO:0016887">
    <property type="term" value="F:ATP hydrolysis activity"/>
    <property type="evidence" value="ECO:0007669"/>
    <property type="project" value="InterPro"/>
</dbReference>
<proteinExistence type="predicted"/>
<name>A7S211_NEMVE</name>
<dbReference type="Proteomes" id="UP000001593">
    <property type="component" value="Unassembled WGS sequence"/>
</dbReference>
<keyword evidence="3" id="KW-1185">Reference proteome</keyword>
<organism evidence="2 3">
    <name type="scientific">Nematostella vectensis</name>
    <name type="common">Starlet sea anemone</name>
    <dbReference type="NCBI Taxonomy" id="45351"/>
    <lineage>
        <taxon>Eukaryota</taxon>
        <taxon>Metazoa</taxon>
        <taxon>Cnidaria</taxon>
        <taxon>Anthozoa</taxon>
        <taxon>Hexacorallia</taxon>
        <taxon>Actiniaria</taxon>
        <taxon>Edwardsiidae</taxon>
        <taxon>Nematostella</taxon>
    </lineage>
</organism>
<dbReference type="Gene3D" id="3.40.50.300">
    <property type="entry name" value="P-loop containing nucleotide triphosphate hydrolases"/>
    <property type="match status" value="1"/>
</dbReference>
<feature type="non-terminal residue" evidence="2">
    <location>
        <position position="96"/>
    </location>
</feature>
<dbReference type="KEGG" id="nve:5514009"/>
<dbReference type="STRING" id="45351.A7S211"/>
<dbReference type="EMBL" id="DS469567">
    <property type="protein sequence ID" value="EDO42205.1"/>
    <property type="molecule type" value="Genomic_DNA"/>
</dbReference>
<protein>
    <recommendedName>
        <fullName evidence="1">ABC transporter domain-containing protein</fullName>
    </recommendedName>
</protein>
<dbReference type="eggNOG" id="KOG0055">
    <property type="taxonomic scope" value="Eukaryota"/>
</dbReference>